<evidence type="ECO:0000259" key="1">
    <source>
        <dbReference type="Pfam" id="PF00534"/>
    </source>
</evidence>
<dbReference type="CDD" id="cd03801">
    <property type="entry name" value="GT4_PimA-like"/>
    <property type="match status" value="1"/>
</dbReference>
<dbReference type="EMBL" id="AP027142">
    <property type="protein sequence ID" value="BDV35615.1"/>
    <property type="molecule type" value="Genomic_DNA"/>
</dbReference>
<dbReference type="SUPFAM" id="SSF53756">
    <property type="entry name" value="UDP-Glycosyltransferase/glycogen phosphorylase"/>
    <property type="match status" value="1"/>
</dbReference>
<dbReference type="RefSeq" id="WP_281929100.1">
    <property type="nucleotide sequence ID" value="NZ_AP027142.1"/>
</dbReference>
<evidence type="ECO:0000313" key="2">
    <source>
        <dbReference type="EMBL" id="BDV35615.1"/>
    </source>
</evidence>
<gene>
    <name evidence="2" type="ORF">SS37A_31440</name>
</gene>
<keyword evidence="2" id="KW-0808">Transferase</keyword>
<dbReference type="Gene3D" id="3.40.50.2000">
    <property type="entry name" value="Glycogen Phosphorylase B"/>
    <property type="match status" value="2"/>
</dbReference>
<name>A0ABN6VLY9_9HYPH</name>
<accession>A0ABN6VLY9</accession>
<feature type="domain" description="Glycosyl transferase family 1" evidence="1">
    <location>
        <begin position="211"/>
        <end position="362"/>
    </location>
</feature>
<dbReference type="InterPro" id="IPR050194">
    <property type="entry name" value="Glycosyltransferase_grp1"/>
</dbReference>
<dbReference type="Proteomes" id="UP001317629">
    <property type="component" value="Chromosome"/>
</dbReference>
<proteinExistence type="predicted"/>
<sequence>MDIVVAHDFYQQRGGEDQCVEDEVKMLRSHGHNVTEYFVHNDSLEGMPPLTLAANTIWSRQAFNDLGAIVRDRRPQVVHFHNTLPLISPSAYYATKQHGAAVVQTLHNYRLLCPNGLFFRQGRVCEDCCGKMVPWPAIKNKCYRASRAATATISGMLAIHKLAGTWRSAVDMYIALSEFGRSKLVAGGFPASRVATKPNFLARDAQPGPGRGGYVIYAGRLSSEKGVDLLLEAWGALGREVPLKIIGDGPMAGRVKDACSQEPAIEWLGQLDIEAVYELVGDAEALIVPSRCYENFPRVIVEAFGKGTPVIAPGFGPIGEIIENGVTGLLFRPGDASDLVQKVRGMMADGVARAHMRRAAYRAYADNFTEGVNHKSLMRIYERAIATADASRRRQSIRVYAETRQKTPQ</sequence>
<protein>
    <submittedName>
        <fullName evidence="2">Glycosyl transferase family 1</fullName>
    </submittedName>
</protein>
<dbReference type="Pfam" id="PF00534">
    <property type="entry name" value="Glycos_transf_1"/>
    <property type="match status" value="1"/>
</dbReference>
<evidence type="ECO:0000313" key="3">
    <source>
        <dbReference type="Proteomes" id="UP001317629"/>
    </source>
</evidence>
<organism evidence="2 3">
    <name type="scientific">Methylocystis iwaonis</name>
    <dbReference type="NCBI Taxonomy" id="2885079"/>
    <lineage>
        <taxon>Bacteria</taxon>
        <taxon>Pseudomonadati</taxon>
        <taxon>Pseudomonadota</taxon>
        <taxon>Alphaproteobacteria</taxon>
        <taxon>Hyphomicrobiales</taxon>
        <taxon>Methylocystaceae</taxon>
        <taxon>Methylocystis</taxon>
    </lineage>
</organism>
<keyword evidence="3" id="KW-1185">Reference proteome</keyword>
<dbReference type="InterPro" id="IPR001296">
    <property type="entry name" value="Glyco_trans_1"/>
</dbReference>
<dbReference type="PANTHER" id="PTHR45947">
    <property type="entry name" value="SULFOQUINOVOSYL TRANSFERASE SQD2"/>
    <property type="match status" value="1"/>
</dbReference>
<dbReference type="GO" id="GO:0016740">
    <property type="term" value="F:transferase activity"/>
    <property type="evidence" value="ECO:0007669"/>
    <property type="project" value="UniProtKB-KW"/>
</dbReference>
<reference evidence="2 3" key="1">
    <citation type="journal article" date="2023" name="Int. J. Syst. Evol. Microbiol.">
        <title>Methylocystis iwaonis sp. nov., a type II methane-oxidizing bacterium from surface soil of a rice paddy field in Japan, and emended description of the genus Methylocystis (ex Whittenbury et al. 1970) Bowman et al. 1993.</title>
        <authorList>
            <person name="Kaise H."/>
            <person name="Sawadogo J.B."/>
            <person name="Alam M.S."/>
            <person name="Ueno C."/>
            <person name="Dianou D."/>
            <person name="Shinjo R."/>
            <person name="Asakawa S."/>
        </authorList>
    </citation>
    <scope>NUCLEOTIDE SEQUENCE [LARGE SCALE GENOMIC DNA]</scope>
    <source>
        <strain evidence="2 3">SS37A-Re</strain>
    </source>
</reference>
<dbReference type="PANTHER" id="PTHR45947:SF13">
    <property type="entry name" value="TRANSFERASE"/>
    <property type="match status" value="1"/>
</dbReference>